<dbReference type="Gene3D" id="1.20.120.520">
    <property type="entry name" value="nmb1532 protein domain like"/>
    <property type="match status" value="1"/>
</dbReference>
<dbReference type="AlphaFoldDB" id="A0A367ITF2"/>
<organism evidence="1 2">
    <name type="scientific">Rhizopus stolonifer</name>
    <name type="common">Rhizopus nigricans</name>
    <dbReference type="NCBI Taxonomy" id="4846"/>
    <lineage>
        <taxon>Eukaryota</taxon>
        <taxon>Fungi</taxon>
        <taxon>Fungi incertae sedis</taxon>
        <taxon>Mucoromycota</taxon>
        <taxon>Mucoromycotina</taxon>
        <taxon>Mucoromycetes</taxon>
        <taxon>Mucorales</taxon>
        <taxon>Mucorineae</taxon>
        <taxon>Rhizopodaceae</taxon>
        <taxon>Rhizopus</taxon>
    </lineage>
</organism>
<keyword evidence="2" id="KW-1185">Reference proteome</keyword>
<feature type="non-terminal residue" evidence="1">
    <location>
        <position position="53"/>
    </location>
</feature>
<sequence>MKSVFDHVEKEENEVLPLLNENLSEDDLKRVGSSFKAHKLTAVTRPHPNAPIQ</sequence>
<evidence type="ECO:0000313" key="2">
    <source>
        <dbReference type="Proteomes" id="UP000253551"/>
    </source>
</evidence>
<gene>
    <name evidence="1" type="ORF">CU098_006530</name>
</gene>
<name>A0A367ITF2_RHIST</name>
<protein>
    <recommendedName>
        <fullName evidence="3">Hemerythrin-like domain-containing protein</fullName>
    </recommendedName>
</protein>
<dbReference type="Proteomes" id="UP000253551">
    <property type="component" value="Unassembled WGS sequence"/>
</dbReference>
<dbReference type="STRING" id="4846.A0A367ITF2"/>
<accession>A0A367ITF2</accession>
<evidence type="ECO:0000313" key="1">
    <source>
        <dbReference type="EMBL" id="RCH80751.1"/>
    </source>
</evidence>
<comment type="caution">
    <text evidence="1">The sequence shown here is derived from an EMBL/GenBank/DDBJ whole genome shotgun (WGS) entry which is preliminary data.</text>
</comment>
<reference evidence="1 2" key="1">
    <citation type="journal article" date="2018" name="G3 (Bethesda)">
        <title>Phylogenetic and Phylogenomic Definition of Rhizopus Species.</title>
        <authorList>
            <person name="Gryganskyi A.P."/>
            <person name="Golan J."/>
            <person name="Dolatabadi S."/>
            <person name="Mondo S."/>
            <person name="Robb S."/>
            <person name="Idnurm A."/>
            <person name="Muszewska A."/>
            <person name="Steczkiewicz K."/>
            <person name="Masonjones S."/>
            <person name="Liao H.L."/>
            <person name="Gajdeczka M.T."/>
            <person name="Anike F."/>
            <person name="Vuek A."/>
            <person name="Anishchenko I.M."/>
            <person name="Voigt K."/>
            <person name="de Hoog G.S."/>
            <person name="Smith M.E."/>
            <person name="Heitman J."/>
            <person name="Vilgalys R."/>
            <person name="Stajich J.E."/>
        </authorList>
    </citation>
    <scope>NUCLEOTIDE SEQUENCE [LARGE SCALE GENOMIC DNA]</scope>
    <source>
        <strain evidence="1 2">LSU 92-RS-03</strain>
    </source>
</reference>
<evidence type="ECO:0008006" key="3">
    <source>
        <dbReference type="Google" id="ProtNLM"/>
    </source>
</evidence>
<dbReference type="EMBL" id="PJQM01005840">
    <property type="protein sequence ID" value="RCH80751.1"/>
    <property type="molecule type" value="Genomic_DNA"/>
</dbReference>
<proteinExistence type="predicted"/>